<organism evidence="2 3">
    <name type="scientific">Mytilus edulis</name>
    <name type="common">Blue mussel</name>
    <dbReference type="NCBI Taxonomy" id="6550"/>
    <lineage>
        <taxon>Eukaryota</taxon>
        <taxon>Metazoa</taxon>
        <taxon>Spiralia</taxon>
        <taxon>Lophotrochozoa</taxon>
        <taxon>Mollusca</taxon>
        <taxon>Bivalvia</taxon>
        <taxon>Autobranchia</taxon>
        <taxon>Pteriomorphia</taxon>
        <taxon>Mytilida</taxon>
        <taxon>Mytiloidea</taxon>
        <taxon>Mytilidae</taxon>
        <taxon>Mytilinae</taxon>
        <taxon>Mytilus</taxon>
    </lineage>
</organism>
<accession>A0A8S3URS9</accession>
<reference evidence="2" key="1">
    <citation type="submission" date="2021-03" db="EMBL/GenBank/DDBJ databases">
        <authorList>
            <person name="Bekaert M."/>
        </authorList>
    </citation>
    <scope>NUCLEOTIDE SEQUENCE</scope>
</reference>
<dbReference type="EMBL" id="CAJPWZ010002866">
    <property type="protein sequence ID" value="CAG2246420.1"/>
    <property type="molecule type" value="Genomic_DNA"/>
</dbReference>
<feature type="transmembrane region" description="Helical" evidence="1">
    <location>
        <begin position="12"/>
        <end position="35"/>
    </location>
</feature>
<proteinExistence type="predicted"/>
<dbReference type="AlphaFoldDB" id="A0A8S3URS9"/>
<keyword evidence="1" id="KW-0472">Membrane</keyword>
<keyword evidence="1" id="KW-0812">Transmembrane</keyword>
<evidence type="ECO:0000313" key="3">
    <source>
        <dbReference type="Proteomes" id="UP000683360"/>
    </source>
</evidence>
<keyword evidence="1" id="KW-1133">Transmembrane helix</keyword>
<feature type="transmembrane region" description="Helical" evidence="1">
    <location>
        <begin position="63"/>
        <end position="83"/>
    </location>
</feature>
<sequence length="153" mass="16597">MAKCVRSFLKVPVAVLPVVNVIIFIVAIVMLIISLNPGVKWNEYLDEIAPGFYNRGKSPIQNGIYQTIVVISVALLLILGIALHSVTKQKVFTIAVDIGAIGAGITGGYFCLKAIKDYENGIYGAVAKDLGRTTFLKKKTWKSDILLQCTVPS</sequence>
<evidence type="ECO:0000313" key="2">
    <source>
        <dbReference type="EMBL" id="CAG2246420.1"/>
    </source>
</evidence>
<gene>
    <name evidence="2" type="ORF">MEDL_58396</name>
</gene>
<comment type="caution">
    <text evidence="2">The sequence shown here is derived from an EMBL/GenBank/DDBJ whole genome shotgun (WGS) entry which is preliminary data.</text>
</comment>
<evidence type="ECO:0000256" key="1">
    <source>
        <dbReference type="SAM" id="Phobius"/>
    </source>
</evidence>
<dbReference type="Proteomes" id="UP000683360">
    <property type="component" value="Unassembled WGS sequence"/>
</dbReference>
<protein>
    <submittedName>
        <fullName evidence="2">Uncharacterized protein</fullName>
    </submittedName>
</protein>
<keyword evidence="3" id="KW-1185">Reference proteome</keyword>
<name>A0A8S3URS9_MYTED</name>